<evidence type="ECO:0000256" key="2">
    <source>
        <dbReference type="SAM" id="SignalP"/>
    </source>
</evidence>
<evidence type="ECO:0000313" key="5">
    <source>
        <dbReference type="Proteomes" id="UP001255185"/>
    </source>
</evidence>
<gene>
    <name evidence="4" type="ORF">J2X31_002434</name>
</gene>
<dbReference type="PANTHER" id="PTHR30329:SF21">
    <property type="entry name" value="LIPOPROTEIN YIAD-RELATED"/>
    <property type="match status" value="1"/>
</dbReference>
<dbReference type="InterPro" id="IPR036737">
    <property type="entry name" value="OmpA-like_sf"/>
</dbReference>
<dbReference type="Pfam" id="PF00691">
    <property type="entry name" value="OmpA"/>
    <property type="match status" value="1"/>
</dbReference>
<feature type="domain" description="OmpA-like" evidence="3">
    <location>
        <begin position="181"/>
        <end position="295"/>
    </location>
</feature>
<keyword evidence="2" id="KW-0732">Signal</keyword>
<name>A0ABU1TR38_9FLAO</name>
<dbReference type="Gene3D" id="3.30.1330.60">
    <property type="entry name" value="OmpA-like domain"/>
    <property type="match status" value="2"/>
</dbReference>
<dbReference type="InterPro" id="IPR050330">
    <property type="entry name" value="Bact_OuterMem_StrucFunc"/>
</dbReference>
<evidence type="ECO:0000313" key="4">
    <source>
        <dbReference type="EMBL" id="MDR6968411.1"/>
    </source>
</evidence>
<dbReference type="RefSeq" id="WP_310026977.1">
    <property type="nucleotide sequence ID" value="NZ_JAVDVI010000010.1"/>
</dbReference>
<accession>A0ABU1TR38</accession>
<evidence type="ECO:0000256" key="1">
    <source>
        <dbReference type="PROSITE-ProRule" id="PRU00473"/>
    </source>
</evidence>
<organism evidence="4 5">
    <name type="scientific">Flavobacterium arsenatis</name>
    <dbReference type="NCBI Taxonomy" id="1484332"/>
    <lineage>
        <taxon>Bacteria</taxon>
        <taxon>Pseudomonadati</taxon>
        <taxon>Bacteroidota</taxon>
        <taxon>Flavobacteriia</taxon>
        <taxon>Flavobacteriales</taxon>
        <taxon>Flavobacteriaceae</taxon>
        <taxon>Flavobacterium</taxon>
    </lineage>
</organism>
<feature type="signal peptide" evidence="2">
    <location>
        <begin position="1"/>
        <end position="20"/>
    </location>
</feature>
<feature type="chain" id="PRO_5046432194" evidence="2">
    <location>
        <begin position="21"/>
        <end position="295"/>
    </location>
</feature>
<proteinExistence type="predicted"/>
<dbReference type="CDD" id="cd07185">
    <property type="entry name" value="OmpA_C-like"/>
    <property type="match status" value="1"/>
</dbReference>
<keyword evidence="1" id="KW-0472">Membrane</keyword>
<dbReference type="PROSITE" id="PS51123">
    <property type="entry name" value="OMPA_2"/>
    <property type="match status" value="1"/>
</dbReference>
<dbReference type="EMBL" id="JAVDVI010000010">
    <property type="protein sequence ID" value="MDR6968411.1"/>
    <property type="molecule type" value="Genomic_DNA"/>
</dbReference>
<dbReference type="Proteomes" id="UP001255185">
    <property type="component" value="Unassembled WGS sequence"/>
</dbReference>
<dbReference type="InterPro" id="IPR006665">
    <property type="entry name" value="OmpA-like"/>
</dbReference>
<comment type="caution">
    <text evidence="4">The sequence shown here is derived from an EMBL/GenBank/DDBJ whole genome shotgun (WGS) entry which is preliminary data.</text>
</comment>
<sequence length="295" mass="33557">MKKYLSIVLFFIAVSGFSQEQFSVFFESNKFELQKAEISKLNTWMEANKEVKIVAINGYTDEDGSVGFNDTLAKKRVSFIFNEIAGKVKIREDFKTRSFGKLHSQVGEKAENRKVTIYYILEKDLAREDEILGIKKAEVAEVKPKPVANYPDKISISNPNGTTSEYMLDVNFMKQVNESKAGEKLKIENLNFQFNTFAIVNESRGKLYELLLVMQNNPTLKIEIQGHICCNPSNKGKLSEERAKAIKNFLVGQGIDKTRVTFKGFGSTQPIYPLPEKSEEERAGNRRVEILILEN</sequence>
<dbReference type="PANTHER" id="PTHR30329">
    <property type="entry name" value="STATOR ELEMENT OF FLAGELLAR MOTOR COMPLEX"/>
    <property type="match status" value="1"/>
</dbReference>
<evidence type="ECO:0000259" key="3">
    <source>
        <dbReference type="PROSITE" id="PS51123"/>
    </source>
</evidence>
<protein>
    <submittedName>
        <fullName evidence="4">Outer membrane protein OmpA-like peptidoglycan-associated protein</fullName>
    </submittedName>
</protein>
<reference evidence="4 5" key="1">
    <citation type="submission" date="2023-07" db="EMBL/GenBank/DDBJ databases">
        <title>Sorghum-associated microbial communities from plants grown in Nebraska, USA.</title>
        <authorList>
            <person name="Schachtman D."/>
        </authorList>
    </citation>
    <scope>NUCLEOTIDE SEQUENCE [LARGE SCALE GENOMIC DNA]</scope>
    <source>
        <strain evidence="4 5">3773</strain>
    </source>
</reference>
<keyword evidence="5" id="KW-1185">Reference proteome</keyword>
<dbReference type="SUPFAM" id="SSF103088">
    <property type="entry name" value="OmpA-like"/>
    <property type="match status" value="2"/>
</dbReference>